<feature type="domain" description="NERD" evidence="1">
    <location>
        <begin position="40"/>
        <end position="156"/>
    </location>
</feature>
<gene>
    <name evidence="2" type="ORF">GCM10011409_37330</name>
</gene>
<dbReference type="InterPro" id="IPR011528">
    <property type="entry name" value="NERD"/>
</dbReference>
<name>A0A9W5X700_9BACI</name>
<sequence length="317" mass="36883">MIIPLDESDYIPQLKALDQRIALQHPEKQLIQGHLKKEMAGAKGQSALTFHLKLLRDEDYYILRNPRIDDGNKHFEIDNLILSNKYFLLVEVKNWYGTLFFDGEKQVIRVGDDGKEEGLPNPIPQVKLQRHRLQKWLRQLDIPQIPLLHFVVISFPSTIIKPMYTDQPVPDEIFHSNLLPLKIEELNQQYSKNILPENTLKSVAAHVRNAHRIKKVKVLEKFHIPKNELINGVFCQKCSANPMDWLNGAWYCPVCMHISKNAHIPALNDYSLLINKEITNREARAFLRIDSPHAAKRILSSNYLPIGKNGWRRYKLR</sequence>
<dbReference type="PROSITE" id="PS50965">
    <property type="entry name" value="NERD"/>
    <property type="match status" value="1"/>
</dbReference>
<dbReference type="Pfam" id="PF08378">
    <property type="entry name" value="NERD"/>
    <property type="match status" value="1"/>
</dbReference>
<dbReference type="Proteomes" id="UP000621492">
    <property type="component" value="Unassembled WGS sequence"/>
</dbReference>
<comment type="caution">
    <text evidence="2">The sequence shown here is derived from an EMBL/GenBank/DDBJ whole genome shotgun (WGS) entry which is preliminary data.</text>
</comment>
<reference evidence="2" key="1">
    <citation type="journal article" date="2014" name="Int. J. Syst. Evol. Microbiol.">
        <title>Complete genome sequence of Corynebacterium casei LMG S-19264T (=DSM 44701T), isolated from a smear-ripened cheese.</title>
        <authorList>
            <consortium name="US DOE Joint Genome Institute (JGI-PGF)"/>
            <person name="Walter F."/>
            <person name="Albersmeier A."/>
            <person name="Kalinowski J."/>
            <person name="Ruckert C."/>
        </authorList>
    </citation>
    <scope>NUCLEOTIDE SEQUENCE</scope>
    <source>
        <strain evidence="2">CGMCC 1.15454</strain>
    </source>
</reference>
<dbReference type="EMBL" id="BMJD01000042">
    <property type="protein sequence ID" value="GGB56284.1"/>
    <property type="molecule type" value="Genomic_DNA"/>
</dbReference>
<evidence type="ECO:0000259" key="1">
    <source>
        <dbReference type="PROSITE" id="PS50965"/>
    </source>
</evidence>
<evidence type="ECO:0000313" key="3">
    <source>
        <dbReference type="Proteomes" id="UP000621492"/>
    </source>
</evidence>
<organism evidence="2 3">
    <name type="scientific">Lentibacillus populi</name>
    <dbReference type="NCBI Taxonomy" id="1827502"/>
    <lineage>
        <taxon>Bacteria</taxon>
        <taxon>Bacillati</taxon>
        <taxon>Bacillota</taxon>
        <taxon>Bacilli</taxon>
        <taxon>Bacillales</taxon>
        <taxon>Bacillaceae</taxon>
        <taxon>Lentibacillus</taxon>
    </lineage>
</organism>
<evidence type="ECO:0000313" key="2">
    <source>
        <dbReference type="EMBL" id="GGB56284.1"/>
    </source>
</evidence>
<keyword evidence="3" id="KW-1185">Reference proteome</keyword>
<dbReference type="AlphaFoldDB" id="A0A9W5X700"/>
<accession>A0A9W5X700</accession>
<proteinExistence type="predicted"/>
<protein>
    <recommendedName>
        <fullName evidence="1">NERD domain-containing protein</fullName>
    </recommendedName>
</protein>
<dbReference type="RefSeq" id="WP_088052190.1">
    <property type="nucleotide sequence ID" value="NZ_BMJD01000042.1"/>
</dbReference>
<reference evidence="2" key="2">
    <citation type="submission" date="2020-09" db="EMBL/GenBank/DDBJ databases">
        <authorList>
            <person name="Sun Q."/>
            <person name="Zhou Y."/>
        </authorList>
    </citation>
    <scope>NUCLEOTIDE SEQUENCE</scope>
    <source>
        <strain evidence="2">CGMCC 1.15454</strain>
    </source>
</reference>